<proteinExistence type="predicted"/>
<dbReference type="Proteomes" id="UP001476247">
    <property type="component" value="Unassembled WGS sequence"/>
</dbReference>
<evidence type="ECO:0000313" key="1">
    <source>
        <dbReference type="EMBL" id="GAA5804328.1"/>
    </source>
</evidence>
<keyword evidence="2" id="KW-1185">Reference proteome</keyword>
<accession>A0ABP9YBJ8</accession>
<organism evidence="1 2">
    <name type="scientific">Helicostylum pulchrum</name>
    <dbReference type="NCBI Taxonomy" id="562976"/>
    <lineage>
        <taxon>Eukaryota</taxon>
        <taxon>Fungi</taxon>
        <taxon>Fungi incertae sedis</taxon>
        <taxon>Mucoromycota</taxon>
        <taxon>Mucoromycotina</taxon>
        <taxon>Mucoromycetes</taxon>
        <taxon>Mucorales</taxon>
        <taxon>Mucorineae</taxon>
        <taxon>Mucoraceae</taxon>
        <taxon>Helicostylum</taxon>
    </lineage>
</organism>
<gene>
    <name evidence="1" type="ORF">HPULCUR_009815</name>
</gene>
<name>A0ABP9YBJ8_9FUNG</name>
<comment type="caution">
    <text evidence="1">The sequence shown here is derived from an EMBL/GenBank/DDBJ whole genome shotgun (WGS) entry which is preliminary data.</text>
</comment>
<sequence>MQDSIQFSCCCNKPECLQLQEFHDSYSKTENDALLAAEIGQILLQEENQDLRYELFKENYKELKQLRLESQQSNEMIKVLGIELKSKMKEYEESMIKNKLVKQLLTVKSEIEEELKTQISDLKQELSQVRKSETNMTGKLKRLNSSHESLQLSHENSRLQLVIPEPIPNHIKKHVVVPQFKMTVTHEKNPFEVLQSVTQQTIDKINATDTRVLNRRLKRVFDMSELSDLSNSLLNNLLTDLSDFNHQFDWVHDYHDQQAYFFPLAATIQSLLKEIGTIKMTLNDLQADYVTRIERLTIIQPMISAYNQQRHLSRLESEKKNFMQGLLSLFTLHSKHAC</sequence>
<dbReference type="EMBL" id="BAABUJ010000034">
    <property type="protein sequence ID" value="GAA5804328.1"/>
    <property type="molecule type" value="Genomic_DNA"/>
</dbReference>
<protein>
    <submittedName>
        <fullName evidence="1">Uncharacterized protein</fullName>
    </submittedName>
</protein>
<reference evidence="1 2" key="1">
    <citation type="submission" date="2024-04" db="EMBL/GenBank/DDBJ databases">
        <title>genome sequences of Mucor flavus KT1a and Helicostylum pulchrum KT1b strains isolation_sourced from the surface of a dry-aged beef.</title>
        <authorList>
            <person name="Toyotome T."/>
            <person name="Hosono M."/>
            <person name="Torimaru M."/>
            <person name="Fukuda K."/>
            <person name="Mikami N."/>
        </authorList>
    </citation>
    <scope>NUCLEOTIDE SEQUENCE [LARGE SCALE GENOMIC DNA]</scope>
    <source>
        <strain evidence="1 2">KT1b</strain>
    </source>
</reference>
<evidence type="ECO:0000313" key="2">
    <source>
        <dbReference type="Proteomes" id="UP001476247"/>
    </source>
</evidence>